<protein>
    <submittedName>
        <fullName evidence="2">Uncharacterized protein</fullName>
    </submittedName>
</protein>
<proteinExistence type="predicted"/>
<evidence type="ECO:0000313" key="2">
    <source>
        <dbReference type="EMBL" id="AYV79605.1"/>
    </source>
</evidence>
<name>A0A3G4ZXH5_9VIRU</name>
<gene>
    <name evidence="2" type="ORF">Faunusvirus27_6</name>
</gene>
<evidence type="ECO:0000256" key="1">
    <source>
        <dbReference type="SAM" id="MobiDB-lite"/>
    </source>
</evidence>
<feature type="compositionally biased region" description="Polar residues" evidence="1">
    <location>
        <begin position="141"/>
        <end position="156"/>
    </location>
</feature>
<dbReference type="EMBL" id="MK072158">
    <property type="protein sequence ID" value="AYV79605.1"/>
    <property type="molecule type" value="Genomic_DNA"/>
</dbReference>
<dbReference type="PROSITE" id="PS00748">
    <property type="entry name" value="F_ACTIN_CAPPING_A_1"/>
    <property type="match status" value="1"/>
</dbReference>
<sequence length="220" mass="23265">MRCLSESLTFLRVEIDIVNEQGSIADRQVQAGNAGARGVVAQAVSSGVELEIITNIVILESNQGQSETIVAAVEELERNEQFSCGNSGLHGGEGGSITDHVGITTGLASLVTEFIPDAEPVAIVFVDLRASNLELNRVNEGKTNTGTPSNEGTSGTRHIESGESDVEVHFGNEVTVTHNRAGHFTSKIGGTIESLFNGLDGKVSVTTVHYFEEGNLRITS</sequence>
<feature type="region of interest" description="Disordered" evidence="1">
    <location>
        <begin position="139"/>
        <end position="159"/>
    </location>
</feature>
<accession>A0A3G4ZXH5</accession>
<reference evidence="2" key="1">
    <citation type="submission" date="2018-10" db="EMBL/GenBank/DDBJ databases">
        <title>Hidden diversity of soil giant viruses.</title>
        <authorList>
            <person name="Schulz F."/>
            <person name="Alteio L."/>
            <person name="Goudeau D."/>
            <person name="Ryan E.M."/>
            <person name="Malmstrom R.R."/>
            <person name="Blanchard J."/>
            <person name="Woyke T."/>
        </authorList>
    </citation>
    <scope>NUCLEOTIDE SEQUENCE</scope>
    <source>
        <strain evidence="2">FNV1</strain>
    </source>
</reference>
<organism evidence="2">
    <name type="scientific">Faunusvirus sp</name>
    <dbReference type="NCBI Taxonomy" id="2487766"/>
    <lineage>
        <taxon>Viruses</taxon>
        <taxon>Varidnaviria</taxon>
        <taxon>Bamfordvirae</taxon>
        <taxon>Nucleocytoviricota</taxon>
        <taxon>Megaviricetes</taxon>
        <taxon>Imitervirales</taxon>
        <taxon>Mimiviridae</taxon>
    </lineage>
</organism>
<dbReference type="InterPro" id="IPR017865">
    <property type="entry name" value="F-actin_cap_asu_CS"/>
</dbReference>